<dbReference type="InterPro" id="IPR009282">
    <property type="entry name" value="DUF937"/>
</dbReference>
<protein>
    <submittedName>
        <fullName evidence="2">Apolipoprotein A1/A4/E family protein</fullName>
    </submittedName>
</protein>
<proteinExistence type="predicted"/>
<sequence>MSINIIELIKGQFGHGVTSQLASQLGEKEEAVSKATNALIPAVLGGIVSQSDKSSLLQEITQLADTNTLSKLSQESSFANELLSKLLTMVFGDKIKSITSGISSFAGIKESSTDALLGFTSLTSLATIGRYAKDQNLDSNGLETLLNKEKTNISNLIPAGFSLGAIGLGNLDSKTEETKATLTENIQDKVSDIKDGFSEKLDESKEKLSQLKDNASEKLSETSDIIKDKASDLKDDLSERLDESKEKLSQLKDNASEKLSETSDIIKDKISDLKDDLSEKLDESKEKLSQPKDSASEKLSETSDSIKKGFSDFKESASNKLDDLKEKVEEKTGEDVKEVSVWKWLLPLILLLLMGWFIWKQINKSNQEAIPREVPVEKIDSTNNANTQQNIDSVNSK</sequence>
<dbReference type="SUPFAM" id="SSF58113">
    <property type="entry name" value="Apolipoprotein A-I"/>
    <property type="match status" value="1"/>
</dbReference>
<reference evidence="2" key="1">
    <citation type="submission" date="2022-10" db="EMBL/GenBank/DDBJ databases">
        <title>Sifting through the core-genome to identify putative cross-protective antigens against Riemerella anatipestifer.</title>
        <authorList>
            <person name="Zheng X."/>
            <person name="Zhang W."/>
        </authorList>
    </citation>
    <scope>NUCLEOTIDE SEQUENCE</scope>
    <source>
        <strain evidence="2">ZWRA178</strain>
    </source>
</reference>
<organism evidence="2 3">
    <name type="scientific">Riemerella anatipestifer</name>
    <name type="common">Moraxella anatipestifer</name>
    <dbReference type="NCBI Taxonomy" id="34085"/>
    <lineage>
        <taxon>Bacteria</taxon>
        <taxon>Pseudomonadati</taxon>
        <taxon>Bacteroidota</taxon>
        <taxon>Flavobacteriia</taxon>
        <taxon>Flavobacteriales</taxon>
        <taxon>Weeksellaceae</taxon>
        <taxon>Riemerella</taxon>
    </lineage>
</organism>
<dbReference type="Pfam" id="PF06078">
    <property type="entry name" value="DUF937"/>
    <property type="match status" value="1"/>
</dbReference>
<evidence type="ECO:0000313" key="2">
    <source>
        <dbReference type="EMBL" id="MCW0524018.1"/>
    </source>
</evidence>
<accession>A0AAP3EZF7</accession>
<feature type="region of interest" description="Disordered" evidence="1">
    <location>
        <begin position="281"/>
        <end position="304"/>
    </location>
</feature>
<dbReference type="Gene3D" id="6.10.140.1430">
    <property type="match status" value="3"/>
</dbReference>
<dbReference type="PANTHER" id="PTHR47372">
    <property type="entry name" value="DAUER UP-REGULATED-RELATED"/>
    <property type="match status" value="1"/>
</dbReference>
<evidence type="ECO:0000256" key="1">
    <source>
        <dbReference type="SAM" id="MobiDB-lite"/>
    </source>
</evidence>
<dbReference type="AlphaFoldDB" id="A0AAP3EZF7"/>
<evidence type="ECO:0000313" key="3">
    <source>
        <dbReference type="Proteomes" id="UP001207440"/>
    </source>
</evidence>
<gene>
    <name evidence="2" type="ORF">OKE68_06805</name>
</gene>
<dbReference type="RefSeq" id="WP_064970476.1">
    <property type="nucleotide sequence ID" value="NZ_CP029760.1"/>
</dbReference>
<dbReference type="PANTHER" id="PTHR47372:SF11">
    <property type="entry name" value="RE19971P"/>
    <property type="match status" value="1"/>
</dbReference>
<name>A0AAP3EZF7_RIEAN</name>
<comment type="caution">
    <text evidence="2">The sequence shown here is derived from an EMBL/GenBank/DDBJ whole genome shotgun (WGS) entry which is preliminary data.</text>
</comment>
<dbReference type="Proteomes" id="UP001207440">
    <property type="component" value="Unassembled WGS sequence"/>
</dbReference>
<dbReference type="EMBL" id="JAOZYT010000036">
    <property type="protein sequence ID" value="MCW0524018.1"/>
    <property type="molecule type" value="Genomic_DNA"/>
</dbReference>